<evidence type="ECO:0000256" key="13">
    <source>
        <dbReference type="SAM" id="MobiDB-lite"/>
    </source>
</evidence>
<dbReference type="OrthoDB" id="7068713at2"/>
<comment type="similarity">
    <text evidence="10">Belongs to the ZapG family.</text>
</comment>
<evidence type="ECO:0000256" key="1">
    <source>
        <dbReference type="ARBA" id="ARBA00004377"/>
    </source>
</evidence>
<comment type="subcellular location">
    <subcellularLocation>
        <location evidence="1">Cell inner membrane</location>
        <topology evidence="1">Single-pass membrane protein</topology>
    </subcellularLocation>
</comment>
<keyword evidence="9" id="KW-0131">Cell cycle</keyword>
<dbReference type="GO" id="GO:0051301">
    <property type="term" value="P:cell division"/>
    <property type="evidence" value="ECO:0007669"/>
    <property type="project" value="UniProtKB-KW"/>
</dbReference>
<comment type="caution">
    <text evidence="15">The sequence shown here is derived from an EMBL/GenBank/DDBJ whole genome shotgun (WGS) entry which is preliminary data.</text>
</comment>
<dbReference type="AlphaFoldDB" id="A0A363UKN6"/>
<evidence type="ECO:0000256" key="12">
    <source>
        <dbReference type="ARBA" id="ARBA00035727"/>
    </source>
</evidence>
<evidence type="ECO:0000256" key="2">
    <source>
        <dbReference type="ARBA" id="ARBA00022475"/>
    </source>
</evidence>
<sequence>MVKRPPRAVEPRRLLHTSLRGVVRMEFGPEISLVALFIGLVIGGAIGFLVGRAGVSRQRQAVDEHAKAQADLQRDVETHLRETAGLMDRLAADYQDMYAHLAAGARRFGVSEAPLDRGRALSDQSVAAEPAPHGAAPDQPPRRDEPV</sequence>
<evidence type="ECO:0000256" key="5">
    <source>
        <dbReference type="ARBA" id="ARBA00022692"/>
    </source>
</evidence>
<dbReference type="PANTHER" id="PTHR39579">
    <property type="entry name" value="INNER MEMBRANE PROTEIN YHCB"/>
    <property type="match status" value="1"/>
</dbReference>
<dbReference type="GO" id="GO:0005886">
    <property type="term" value="C:plasma membrane"/>
    <property type="evidence" value="ECO:0007669"/>
    <property type="project" value="UniProtKB-SubCell"/>
</dbReference>
<keyword evidence="3" id="KW-0997">Cell inner membrane</keyword>
<evidence type="ECO:0000256" key="11">
    <source>
        <dbReference type="ARBA" id="ARBA00035703"/>
    </source>
</evidence>
<dbReference type="PANTHER" id="PTHR39579:SF1">
    <property type="entry name" value="INNER MEMBRANE PROTEIN YHCB"/>
    <property type="match status" value="1"/>
</dbReference>
<keyword evidence="4" id="KW-0132">Cell division</keyword>
<gene>
    <name evidence="15" type="ORF">DEH80_09215</name>
</gene>
<keyword evidence="2" id="KW-1003">Cell membrane</keyword>
<keyword evidence="8 14" id="KW-0472">Membrane</keyword>
<evidence type="ECO:0000256" key="3">
    <source>
        <dbReference type="ARBA" id="ARBA00022519"/>
    </source>
</evidence>
<dbReference type="Pfam" id="PF06295">
    <property type="entry name" value="ZapG-like"/>
    <property type="match status" value="1"/>
</dbReference>
<organism evidence="15 16">
    <name type="scientific">Abyssibacter profundi</name>
    <dbReference type="NCBI Taxonomy" id="2182787"/>
    <lineage>
        <taxon>Bacteria</taxon>
        <taxon>Pseudomonadati</taxon>
        <taxon>Pseudomonadota</taxon>
        <taxon>Gammaproteobacteria</taxon>
        <taxon>Chromatiales</taxon>
        <taxon>Oceanococcaceae</taxon>
        <taxon>Abyssibacter</taxon>
    </lineage>
</organism>
<keyword evidence="6" id="KW-0133">Cell shape</keyword>
<dbReference type="EMBL" id="QEQK01000007">
    <property type="protein sequence ID" value="PWN55990.1"/>
    <property type="molecule type" value="Genomic_DNA"/>
</dbReference>
<feature type="transmembrane region" description="Helical" evidence="14">
    <location>
        <begin position="31"/>
        <end position="50"/>
    </location>
</feature>
<evidence type="ECO:0000256" key="7">
    <source>
        <dbReference type="ARBA" id="ARBA00022989"/>
    </source>
</evidence>
<dbReference type="GO" id="GO:0008360">
    <property type="term" value="P:regulation of cell shape"/>
    <property type="evidence" value="ECO:0007669"/>
    <property type="project" value="UniProtKB-KW"/>
</dbReference>
<proteinExistence type="inferred from homology"/>
<dbReference type="InterPro" id="IPR009386">
    <property type="entry name" value="ZapG-like"/>
</dbReference>
<dbReference type="Proteomes" id="UP000251800">
    <property type="component" value="Unassembled WGS sequence"/>
</dbReference>
<evidence type="ECO:0000256" key="10">
    <source>
        <dbReference type="ARBA" id="ARBA00035657"/>
    </source>
</evidence>
<keyword evidence="16" id="KW-1185">Reference proteome</keyword>
<reference evidence="15 16" key="1">
    <citation type="submission" date="2018-05" db="EMBL/GenBank/DDBJ databases">
        <title>Abyssibacter profundi OUC007T gen. nov., sp. nov, a marine bacterium isolated from seawater of the Mariana Trench.</title>
        <authorList>
            <person name="Zhou S."/>
        </authorList>
    </citation>
    <scope>NUCLEOTIDE SEQUENCE [LARGE SCALE GENOMIC DNA]</scope>
    <source>
        <strain evidence="15 16">OUC007</strain>
    </source>
</reference>
<evidence type="ECO:0000256" key="9">
    <source>
        <dbReference type="ARBA" id="ARBA00023306"/>
    </source>
</evidence>
<accession>A0A363UKN6</accession>
<evidence type="ECO:0000256" key="8">
    <source>
        <dbReference type="ARBA" id="ARBA00023136"/>
    </source>
</evidence>
<feature type="region of interest" description="Disordered" evidence="13">
    <location>
        <begin position="119"/>
        <end position="147"/>
    </location>
</feature>
<evidence type="ECO:0000256" key="14">
    <source>
        <dbReference type="SAM" id="Phobius"/>
    </source>
</evidence>
<name>A0A363UKN6_9GAMM</name>
<evidence type="ECO:0000313" key="15">
    <source>
        <dbReference type="EMBL" id="PWN55990.1"/>
    </source>
</evidence>
<keyword evidence="7 14" id="KW-1133">Transmembrane helix</keyword>
<keyword evidence="5 14" id="KW-0812">Transmembrane</keyword>
<protein>
    <recommendedName>
        <fullName evidence="11">Z-ring associated protein G</fullName>
    </recommendedName>
    <alternativeName>
        <fullName evidence="12">Cell division protein ZapG</fullName>
    </alternativeName>
</protein>
<evidence type="ECO:0000256" key="6">
    <source>
        <dbReference type="ARBA" id="ARBA00022960"/>
    </source>
</evidence>
<evidence type="ECO:0000256" key="4">
    <source>
        <dbReference type="ARBA" id="ARBA00022618"/>
    </source>
</evidence>
<evidence type="ECO:0000313" key="16">
    <source>
        <dbReference type="Proteomes" id="UP000251800"/>
    </source>
</evidence>